<evidence type="ECO:0008006" key="5">
    <source>
        <dbReference type="Google" id="ProtNLM"/>
    </source>
</evidence>
<evidence type="ECO:0000313" key="3">
    <source>
        <dbReference type="EMBL" id="ETO20665.1"/>
    </source>
</evidence>
<reference evidence="3 4" key="1">
    <citation type="journal article" date="2013" name="Curr. Biol.">
        <title>The Genome of the Foraminiferan Reticulomyxa filosa.</title>
        <authorList>
            <person name="Glockner G."/>
            <person name="Hulsmann N."/>
            <person name="Schleicher M."/>
            <person name="Noegel A.A."/>
            <person name="Eichinger L."/>
            <person name="Gallinger C."/>
            <person name="Pawlowski J."/>
            <person name="Sierra R."/>
            <person name="Euteneuer U."/>
            <person name="Pillet L."/>
            <person name="Moustafa A."/>
            <person name="Platzer M."/>
            <person name="Groth M."/>
            <person name="Szafranski K."/>
            <person name="Schliwa M."/>
        </authorList>
    </citation>
    <scope>NUCLEOTIDE SEQUENCE [LARGE SCALE GENOMIC DNA]</scope>
</reference>
<keyword evidence="2" id="KW-0472">Membrane</keyword>
<comment type="caution">
    <text evidence="3">The sequence shown here is derived from an EMBL/GenBank/DDBJ whole genome shotgun (WGS) entry which is preliminary data.</text>
</comment>
<keyword evidence="2" id="KW-0812">Transmembrane</keyword>
<dbReference type="AlphaFoldDB" id="X6N313"/>
<keyword evidence="4" id="KW-1185">Reference proteome</keyword>
<name>X6N313_RETFI</name>
<feature type="transmembrane region" description="Helical" evidence="2">
    <location>
        <begin position="130"/>
        <end position="148"/>
    </location>
</feature>
<dbReference type="EMBL" id="ASPP01012380">
    <property type="protein sequence ID" value="ETO20665.1"/>
    <property type="molecule type" value="Genomic_DNA"/>
</dbReference>
<evidence type="ECO:0000313" key="4">
    <source>
        <dbReference type="Proteomes" id="UP000023152"/>
    </source>
</evidence>
<gene>
    <name evidence="3" type="ORF">RFI_16552</name>
</gene>
<keyword evidence="2" id="KW-1133">Transmembrane helix</keyword>
<accession>X6N313</accession>
<sequence length="320" mass="36360">NNNNNNNNGNDKKNNTNKSDNDKTTDQMSKANFIVSIPTEVDMNRKGRKVLFKASTQAQCSDESTDNELLQSDQIMIRVPQDNCIDKQENGTNHDKDFSVQHGPKMHERLSVLSKADLSQQIIIANPNEVFFYCYFFFFLNIIINQSINQSNKQINKKALIGQDWDICWDFFSILGCHRGALCLWRHEIPLNQNVIFQAIPLEKQMNKRASKDVRSSSNGKEVTKPPIATIGFLQQIMQKQRSDTLSNNNQNLAQLDAQMLQLLKHTETSQNTIATTDQSTFAESNLLSLSNNHYEPLKPSSLSTTLSLQFIHSVCSFVI</sequence>
<proteinExistence type="predicted"/>
<organism evidence="3 4">
    <name type="scientific">Reticulomyxa filosa</name>
    <dbReference type="NCBI Taxonomy" id="46433"/>
    <lineage>
        <taxon>Eukaryota</taxon>
        <taxon>Sar</taxon>
        <taxon>Rhizaria</taxon>
        <taxon>Retaria</taxon>
        <taxon>Foraminifera</taxon>
        <taxon>Monothalamids</taxon>
        <taxon>Reticulomyxidae</taxon>
        <taxon>Reticulomyxa</taxon>
    </lineage>
</organism>
<evidence type="ECO:0000256" key="1">
    <source>
        <dbReference type="SAM" id="MobiDB-lite"/>
    </source>
</evidence>
<feature type="non-terminal residue" evidence="3">
    <location>
        <position position="1"/>
    </location>
</feature>
<evidence type="ECO:0000256" key="2">
    <source>
        <dbReference type="SAM" id="Phobius"/>
    </source>
</evidence>
<feature type="region of interest" description="Disordered" evidence="1">
    <location>
        <begin position="1"/>
        <end position="31"/>
    </location>
</feature>
<feature type="compositionally biased region" description="Basic and acidic residues" evidence="1">
    <location>
        <begin position="10"/>
        <end position="25"/>
    </location>
</feature>
<protein>
    <recommendedName>
        <fullName evidence="5">C3H1-type domain-containing protein</fullName>
    </recommendedName>
</protein>
<dbReference type="Proteomes" id="UP000023152">
    <property type="component" value="Unassembled WGS sequence"/>
</dbReference>